<reference evidence="2 3" key="1">
    <citation type="journal article" date="2011" name="J. Bacteriol.">
        <title>Genome sequence of the verrucomicrobium Opitutus terrae PB90-1, an abundant inhabitant of rice paddy soil ecosystems.</title>
        <authorList>
            <person name="van Passel M.W."/>
            <person name="Kant R."/>
            <person name="Palva A."/>
            <person name="Copeland A."/>
            <person name="Lucas S."/>
            <person name="Lapidus A."/>
            <person name="Glavina del Rio T."/>
            <person name="Pitluck S."/>
            <person name="Goltsman E."/>
            <person name="Clum A."/>
            <person name="Sun H."/>
            <person name="Schmutz J."/>
            <person name="Larimer F.W."/>
            <person name="Land M.L."/>
            <person name="Hauser L."/>
            <person name="Kyrpides N."/>
            <person name="Mikhailova N."/>
            <person name="Richardson P.P."/>
            <person name="Janssen P.H."/>
            <person name="de Vos W.M."/>
            <person name="Smidt H."/>
        </authorList>
    </citation>
    <scope>NUCLEOTIDE SEQUENCE [LARGE SCALE GENOMIC DNA]</scope>
    <source>
        <strain evidence="3">DSM 11246 / JCM 15787 / PB90-1</strain>
    </source>
</reference>
<dbReference type="SUPFAM" id="SSF53474">
    <property type="entry name" value="alpha/beta-Hydrolases"/>
    <property type="match status" value="1"/>
</dbReference>
<feature type="compositionally biased region" description="Polar residues" evidence="1">
    <location>
        <begin position="1"/>
        <end position="13"/>
    </location>
</feature>
<keyword evidence="3" id="KW-1185">Reference proteome</keyword>
<sequence length="696" mass="79195">MSVSPDTSAQASAPTLPGQGNPVVTPDSERITEAVDTLFSYTRPHVDKCLGELELPAGLLLDDLRDYVTDALSGRIARHPLRLSDFMAGLEKLQRWGRQNVFLHRTALGGDEPMLASLRDATALRERTAAFCQSRTEAGDEQDCFNNSIYVWDAEQPQLCELRHTPDDLLLKWVETRTWLQTISTKINPANGQKAQIAIPRRERSLNFFHLDLRTGESELRIQTLHENAGRSLAQEVQIYRQIVVRMLGFDPFMPVPLEPVIRNLLDSRASTIRRWVVKLANGGWLDGHAAPSPDTEQLRLGEYAGLKLHYDWVSPNASDRRVEVWIFSKTNHLELVSACEAEDGRALLADVRRCAENEETILDPDLRAVAQHTPSLRYVMHRLDLQFSRLGKQEILAHQLAAEDGITTELVFAAFEALKRQNSARFQASYYVRDPHDPHHKDRAIKQADGTLEYESPADIPNTVQFKRAKKILSVATPGNIGARLSARKAARVLWVTTLHGIRTYGSWQRHINPFLNDAGINHYPFDYGYFNLISFFLPSARRRAVARFRDAYSNFCHEHGIKRCSIVAHSFGTYLVAEALETYGLSFDRIVLCGSIIRRDFPWPVYLAQDRVRQILNDCGHRDLWVKLVVWFVSGTGASGAAKFTTADSRLLQHVHPAWKHSDFFYVDNYRTRWIPFLLHRKPLEIEPAARLKK</sequence>
<name>B1ZNW9_OPITP</name>
<dbReference type="eggNOG" id="COG2267">
    <property type="taxonomic scope" value="Bacteria"/>
</dbReference>
<evidence type="ECO:0000313" key="3">
    <source>
        <dbReference type="Proteomes" id="UP000007013"/>
    </source>
</evidence>
<proteinExistence type="predicted"/>
<dbReference type="OrthoDB" id="288522at2"/>
<dbReference type="STRING" id="452637.Oter_2203"/>
<dbReference type="KEGG" id="ote:Oter_2203"/>
<feature type="region of interest" description="Disordered" evidence="1">
    <location>
        <begin position="1"/>
        <end position="26"/>
    </location>
</feature>
<evidence type="ECO:0008006" key="4">
    <source>
        <dbReference type="Google" id="ProtNLM"/>
    </source>
</evidence>
<accession>B1ZNW9</accession>
<evidence type="ECO:0000313" key="2">
    <source>
        <dbReference type="EMBL" id="ACB75486.1"/>
    </source>
</evidence>
<dbReference type="EMBL" id="CP001032">
    <property type="protein sequence ID" value="ACB75486.1"/>
    <property type="molecule type" value="Genomic_DNA"/>
</dbReference>
<dbReference type="Proteomes" id="UP000007013">
    <property type="component" value="Chromosome"/>
</dbReference>
<protein>
    <recommendedName>
        <fullName evidence="4">Alpha/beta hydrolase</fullName>
    </recommendedName>
</protein>
<evidence type="ECO:0000256" key="1">
    <source>
        <dbReference type="SAM" id="MobiDB-lite"/>
    </source>
</evidence>
<dbReference type="RefSeq" id="WP_012375023.1">
    <property type="nucleotide sequence ID" value="NC_010571.1"/>
</dbReference>
<dbReference type="InterPro" id="IPR029058">
    <property type="entry name" value="AB_hydrolase_fold"/>
</dbReference>
<organism evidence="2 3">
    <name type="scientific">Opitutus terrae (strain DSM 11246 / JCM 15787 / PB90-1)</name>
    <dbReference type="NCBI Taxonomy" id="452637"/>
    <lineage>
        <taxon>Bacteria</taxon>
        <taxon>Pseudomonadati</taxon>
        <taxon>Verrucomicrobiota</taxon>
        <taxon>Opitutia</taxon>
        <taxon>Opitutales</taxon>
        <taxon>Opitutaceae</taxon>
        <taxon>Opitutus</taxon>
    </lineage>
</organism>
<dbReference type="HOGENOM" id="CLU_395786_0_0_0"/>
<dbReference type="AlphaFoldDB" id="B1ZNW9"/>
<dbReference type="Gene3D" id="3.40.50.1820">
    <property type="entry name" value="alpha/beta hydrolase"/>
    <property type="match status" value="1"/>
</dbReference>
<gene>
    <name evidence="2" type="ordered locus">Oter_2203</name>
</gene>